<comment type="catalytic activity">
    <reaction evidence="14">
        <text>L-aspartyl-L-lysine(out) = L-aspartyl-L-lysine(in)</text>
        <dbReference type="Rhea" id="RHEA:79411"/>
        <dbReference type="ChEBI" id="CHEBI:229953"/>
    </reaction>
</comment>
<feature type="transmembrane region" description="Helical" evidence="26">
    <location>
        <begin position="124"/>
        <end position="145"/>
    </location>
</feature>
<evidence type="ECO:0000256" key="12">
    <source>
        <dbReference type="ARBA" id="ARBA00044891"/>
    </source>
</evidence>
<evidence type="ECO:0000313" key="27">
    <source>
        <dbReference type="EMBL" id="TPX62414.1"/>
    </source>
</evidence>
<gene>
    <name evidence="27" type="ORF">PhCBS80983_g00479</name>
</gene>
<comment type="catalytic activity">
    <reaction evidence="15">
        <text>L-arginyl-L-alpha-amino acid(out) = L-arginyl-L-alpha-amino acid(in)</text>
        <dbReference type="Rhea" id="RHEA:79371"/>
        <dbReference type="ChEBI" id="CHEBI:84315"/>
    </reaction>
</comment>
<dbReference type="Gene3D" id="1.20.1250.20">
    <property type="entry name" value="MFS general substrate transporter like domains"/>
    <property type="match status" value="2"/>
</dbReference>
<comment type="similarity">
    <text evidence="2">Belongs to the major facilitator superfamily.</text>
</comment>
<evidence type="ECO:0000313" key="28">
    <source>
        <dbReference type="Proteomes" id="UP000318582"/>
    </source>
</evidence>
<protein>
    <recommendedName>
        <fullName evidence="21">Lysosomal dipeptide transporter MFSD1</fullName>
    </recommendedName>
    <alternativeName>
        <fullName evidence="22">Major facilitator superfamily domain-containing protein 1</fullName>
    </alternativeName>
</protein>
<evidence type="ECO:0000256" key="15">
    <source>
        <dbReference type="ARBA" id="ARBA00044899"/>
    </source>
</evidence>
<comment type="catalytic activity">
    <reaction evidence="13">
        <text>L-alpha-aminoacyl-L-lysine(out) = L-alpha-aminoacyl-L-lysine(in)</text>
        <dbReference type="Rhea" id="RHEA:79383"/>
        <dbReference type="ChEBI" id="CHEBI:229966"/>
    </reaction>
</comment>
<dbReference type="SUPFAM" id="SSF103473">
    <property type="entry name" value="MFS general substrate transporter"/>
    <property type="match status" value="1"/>
</dbReference>
<keyword evidence="7" id="KW-0458">Lysosome</keyword>
<comment type="catalytic activity">
    <reaction evidence="19">
        <text>L-alanyl-L-lysine(out) = L-alanyl-L-lysine(in)</text>
        <dbReference type="Rhea" id="RHEA:79415"/>
        <dbReference type="ChEBI" id="CHEBI:192470"/>
    </reaction>
</comment>
<proteinExistence type="inferred from homology"/>
<feature type="transmembrane region" description="Helical" evidence="26">
    <location>
        <begin position="314"/>
        <end position="338"/>
    </location>
</feature>
<evidence type="ECO:0000256" key="24">
    <source>
        <dbReference type="ARBA" id="ARBA00046376"/>
    </source>
</evidence>
<feature type="transmembrane region" description="Helical" evidence="26">
    <location>
        <begin position="350"/>
        <end position="368"/>
    </location>
</feature>
<evidence type="ECO:0000256" key="21">
    <source>
        <dbReference type="ARBA" id="ARBA00044985"/>
    </source>
</evidence>
<dbReference type="STRING" id="109895.A0A507EF18"/>
<comment type="catalytic activity">
    <reaction evidence="10">
        <text>L-alpha-aminoacyl-L-arginine(out) = L-alpha-aminoacyl-L-arginine(in)</text>
        <dbReference type="Rhea" id="RHEA:79367"/>
        <dbReference type="ChEBI" id="CHEBI:229968"/>
    </reaction>
</comment>
<evidence type="ECO:0000256" key="5">
    <source>
        <dbReference type="ARBA" id="ARBA00022989"/>
    </source>
</evidence>
<keyword evidence="28" id="KW-1185">Reference proteome</keyword>
<feature type="transmembrane region" description="Helical" evidence="26">
    <location>
        <begin position="226"/>
        <end position="246"/>
    </location>
</feature>
<evidence type="ECO:0000256" key="23">
    <source>
        <dbReference type="ARBA" id="ARBA00045709"/>
    </source>
</evidence>
<dbReference type="PANTHER" id="PTHR23512">
    <property type="entry name" value="MAJOR FACILITATOR SUPERFAMILY DOMAIN-CONTAINING PROTEIN 1"/>
    <property type="match status" value="1"/>
</dbReference>
<comment type="catalytic activity">
    <reaction evidence="8">
        <text>L-lysyl-L-alanine(out) = L-lysyl-L-alanine(in)</text>
        <dbReference type="Rhea" id="RHEA:79399"/>
        <dbReference type="ChEBI" id="CHEBI:229954"/>
    </reaction>
</comment>
<feature type="compositionally biased region" description="Acidic residues" evidence="25">
    <location>
        <begin position="411"/>
        <end position="429"/>
    </location>
</feature>
<comment type="catalytic activity">
    <reaction evidence="17">
        <text>L-arginyl-glycine(out) = L-arginyl-glycine(in)</text>
        <dbReference type="Rhea" id="RHEA:79391"/>
        <dbReference type="ChEBI" id="CHEBI:229955"/>
    </reaction>
</comment>
<evidence type="ECO:0000256" key="25">
    <source>
        <dbReference type="SAM" id="MobiDB-lite"/>
    </source>
</evidence>
<feature type="transmembrane region" description="Helical" evidence="26">
    <location>
        <begin position="190"/>
        <end position="214"/>
    </location>
</feature>
<evidence type="ECO:0000256" key="8">
    <source>
        <dbReference type="ARBA" id="ARBA00044876"/>
    </source>
</evidence>
<evidence type="ECO:0000256" key="11">
    <source>
        <dbReference type="ARBA" id="ARBA00044884"/>
    </source>
</evidence>
<dbReference type="Proteomes" id="UP000318582">
    <property type="component" value="Unassembled WGS sequence"/>
</dbReference>
<evidence type="ECO:0000256" key="26">
    <source>
        <dbReference type="SAM" id="Phobius"/>
    </source>
</evidence>
<keyword evidence="5 26" id="KW-1133">Transmembrane helix</keyword>
<feature type="region of interest" description="Disordered" evidence="25">
    <location>
        <begin position="410"/>
        <end position="445"/>
    </location>
</feature>
<comment type="catalytic activity">
    <reaction evidence="9">
        <text>L-histidyl-glycine(out) = L-histidyl-glycine(in)</text>
        <dbReference type="Rhea" id="RHEA:79395"/>
        <dbReference type="ChEBI" id="CHEBI:229957"/>
    </reaction>
</comment>
<reference evidence="27 28" key="1">
    <citation type="journal article" date="2019" name="Sci. Rep.">
        <title>Comparative genomics of chytrid fungi reveal insights into the obligate biotrophic and pathogenic lifestyle of Synchytrium endobioticum.</title>
        <authorList>
            <person name="van de Vossenberg B.T.L.H."/>
            <person name="Warris S."/>
            <person name="Nguyen H.D.T."/>
            <person name="van Gent-Pelzer M.P.E."/>
            <person name="Joly D.L."/>
            <person name="van de Geest H.C."/>
            <person name="Bonants P.J.M."/>
            <person name="Smith D.S."/>
            <person name="Levesque C.A."/>
            <person name="van der Lee T.A.J."/>
        </authorList>
    </citation>
    <scope>NUCLEOTIDE SEQUENCE [LARGE SCALE GENOMIC DNA]</scope>
    <source>
        <strain evidence="27 28">CBS 809.83</strain>
    </source>
</reference>
<feature type="transmembrane region" description="Helical" evidence="26">
    <location>
        <begin position="283"/>
        <end position="307"/>
    </location>
</feature>
<feature type="transmembrane region" description="Helical" evidence="26">
    <location>
        <begin position="31"/>
        <end position="51"/>
    </location>
</feature>
<name>A0A507EF18_9FUNG</name>
<comment type="catalytic activity">
    <reaction evidence="16">
        <text>L-lysyl-L-lysine(out) = L-lysyl-L-lysine(in)</text>
        <dbReference type="Rhea" id="RHEA:79403"/>
        <dbReference type="ChEBI" id="CHEBI:229956"/>
    </reaction>
</comment>
<evidence type="ECO:0000256" key="14">
    <source>
        <dbReference type="ARBA" id="ARBA00044898"/>
    </source>
</evidence>
<evidence type="ECO:0000256" key="2">
    <source>
        <dbReference type="ARBA" id="ARBA00008335"/>
    </source>
</evidence>
<organism evidence="27 28">
    <name type="scientific">Powellomyces hirtus</name>
    <dbReference type="NCBI Taxonomy" id="109895"/>
    <lineage>
        <taxon>Eukaryota</taxon>
        <taxon>Fungi</taxon>
        <taxon>Fungi incertae sedis</taxon>
        <taxon>Chytridiomycota</taxon>
        <taxon>Chytridiomycota incertae sedis</taxon>
        <taxon>Chytridiomycetes</taxon>
        <taxon>Spizellomycetales</taxon>
        <taxon>Powellomycetaceae</taxon>
        <taxon>Powellomyces</taxon>
    </lineage>
</organism>
<feature type="region of interest" description="Disordered" evidence="25">
    <location>
        <begin position="374"/>
        <end position="393"/>
    </location>
</feature>
<dbReference type="PANTHER" id="PTHR23512:SF3">
    <property type="entry name" value="MAJOR FACILITATOR SUPERFAMILY DOMAIN-CONTAINING PROTEIN 1"/>
    <property type="match status" value="1"/>
</dbReference>
<feature type="transmembrane region" description="Helical" evidence="26">
    <location>
        <begin position="258"/>
        <end position="277"/>
    </location>
</feature>
<comment type="catalytic activity">
    <reaction evidence="20">
        <text>L-lysyl-glycine(out) = L-lysyl-glycine(in)</text>
        <dbReference type="Rhea" id="RHEA:79407"/>
        <dbReference type="ChEBI" id="CHEBI:191202"/>
    </reaction>
</comment>
<evidence type="ECO:0000256" key="10">
    <source>
        <dbReference type="ARBA" id="ARBA00044881"/>
    </source>
</evidence>
<comment type="subunit">
    <text evidence="24">Homodimer. Interacts with lysosomal protein GLMP (via lumenal domain); the interaction starts while both proteins are still in the endoplasmic reticulum and is required for stabilization of MFSD1 in lysosomes but has no direct effect on its targeting to lysosomes or transporter activity.</text>
</comment>
<dbReference type="AlphaFoldDB" id="A0A507EF18"/>
<dbReference type="GO" id="GO:0022857">
    <property type="term" value="F:transmembrane transporter activity"/>
    <property type="evidence" value="ECO:0007669"/>
    <property type="project" value="InterPro"/>
</dbReference>
<comment type="catalytic activity">
    <reaction evidence="12">
        <text>L-lysyl-L-alpha-amino acid(out) = L-lysyl-L-alpha-amino acid(in)</text>
        <dbReference type="Rhea" id="RHEA:79387"/>
        <dbReference type="ChEBI" id="CHEBI:229965"/>
    </reaction>
</comment>
<evidence type="ECO:0000256" key="18">
    <source>
        <dbReference type="ARBA" id="ARBA00044912"/>
    </source>
</evidence>
<evidence type="ECO:0000256" key="4">
    <source>
        <dbReference type="ARBA" id="ARBA00022692"/>
    </source>
</evidence>
<evidence type="ECO:0000256" key="22">
    <source>
        <dbReference type="ARBA" id="ARBA00045018"/>
    </source>
</evidence>
<evidence type="ECO:0000256" key="1">
    <source>
        <dbReference type="ARBA" id="ARBA00004155"/>
    </source>
</evidence>
<feature type="transmembrane region" description="Helical" evidence="26">
    <location>
        <begin position="57"/>
        <end position="76"/>
    </location>
</feature>
<keyword evidence="3" id="KW-0813">Transport</keyword>
<evidence type="ECO:0000256" key="6">
    <source>
        <dbReference type="ARBA" id="ARBA00023136"/>
    </source>
</evidence>
<evidence type="ECO:0000256" key="20">
    <source>
        <dbReference type="ARBA" id="ARBA00044924"/>
    </source>
</evidence>
<accession>A0A507EF18</accession>
<comment type="function">
    <text evidence="23">Lysosomal dipeptide uniporter that selectively exports lysine, arginine or histidine-containing dipeptides with a net positive charge from the lysosome lumen into the cytosol. Could play a role in a specific type of protein O-glycosylation indirectly regulating macrophages migration and tissue invasion. Also essential for liver homeostasis.</text>
</comment>
<evidence type="ECO:0000256" key="19">
    <source>
        <dbReference type="ARBA" id="ARBA00044919"/>
    </source>
</evidence>
<keyword evidence="4 26" id="KW-0812">Transmembrane</keyword>
<dbReference type="EMBL" id="QEAQ01000003">
    <property type="protein sequence ID" value="TPX62414.1"/>
    <property type="molecule type" value="Genomic_DNA"/>
</dbReference>
<evidence type="ECO:0000256" key="7">
    <source>
        <dbReference type="ARBA" id="ARBA00023228"/>
    </source>
</evidence>
<dbReference type="InterPro" id="IPR036259">
    <property type="entry name" value="MFS_trans_sf"/>
</dbReference>
<evidence type="ECO:0000256" key="16">
    <source>
        <dbReference type="ARBA" id="ARBA00044900"/>
    </source>
</evidence>
<comment type="subcellular location">
    <subcellularLocation>
        <location evidence="1">Lysosome membrane</location>
        <topology evidence="1">Multi-pass membrane protein</topology>
    </subcellularLocation>
</comment>
<evidence type="ECO:0000256" key="9">
    <source>
        <dbReference type="ARBA" id="ARBA00044878"/>
    </source>
</evidence>
<evidence type="ECO:0000256" key="3">
    <source>
        <dbReference type="ARBA" id="ARBA00022448"/>
    </source>
</evidence>
<dbReference type="InterPro" id="IPR011701">
    <property type="entry name" value="MFS"/>
</dbReference>
<comment type="caution">
    <text evidence="27">The sequence shown here is derived from an EMBL/GenBank/DDBJ whole genome shotgun (WGS) entry which is preliminary data.</text>
</comment>
<comment type="catalytic activity">
    <reaction evidence="18">
        <text>L-histidyl-L-alpha-amino acid(out) = L-histidyl-L-alpha-amino acid(in)</text>
        <dbReference type="Rhea" id="RHEA:79379"/>
        <dbReference type="ChEBI" id="CHEBI:229964"/>
    </reaction>
</comment>
<comment type="catalytic activity">
    <reaction evidence="11">
        <text>L-alpha-aminoacyl-L-histidine(out) = L-alpha-aminoacyl-L-histidine(in)</text>
        <dbReference type="Rhea" id="RHEA:79375"/>
        <dbReference type="ChEBI" id="CHEBI:229967"/>
    </reaction>
</comment>
<dbReference type="Pfam" id="PF07690">
    <property type="entry name" value="MFS_1"/>
    <property type="match status" value="1"/>
</dbReference>
<sequence>MLSTLYALYSLPNTVLPFVGGYLGDVVGARTMVVALATVALAGQILFSVGVQAKTTLLMNVGRVLFGVGAECLGVVQTQITSAHFRTAELALALGLNLSVARLGSVLNDLVTPVVGHRYSAPAAVWLASCTCGASLLCALALAAIHRDDRHSSRSQTQQLARHDRAARASWKSCACTDAISAIRAYPSAFWLLGAILCALYATVIPFNTIHAGFLKSKFYPTRPEIAAQLTSIPDTLSALLVPLAGHLTDHYGRRVQAIALCAALIAASHIFLALTPSAASPIPALVILGIAYCLLLTFWPCVAIVVGDDAHSGLAFGITTSLMNISLTLFPPIVAQLVIGDNTYTSAELFFASCAVVAFLIAIGPLTRSHHGRLLNAPPPPQPSSSSIPLRPTARTGIFADDQIRAYELLEGDDQDDDDGGGDEEEEDGKANGSTHKIQSAVRR</sequence>
<dbReference type="InterPro" id="IPR052187">
    <property type="entry name" value="MFSD1"/>
</dbReference>
<evidence type="ECO:0000256" key="13">
    <source>
        <dbReference type="ARBA" id="ARBA00044893"/>
    </source>
</evidence>
<keyword evidence="6 26" id="KW-0472">Membrane</keyword>
<evidence type="ECO:0000256" key="17">
    <source>
        <dbReference type="ARBA" id="ARBA00044903"/>
    </source>
</evidence>